<dbReference type="AlphaFoldDB" id="Q8ZZY6"/>
<keyword evidence="2" id="KW-1185">Reference proteome</keyword>
<proteinExistence type="predicted"/>
<dbReference type="KEGG" id="pai:PAE0015"/>
<protein>
    <submittedName>
        <fullName evidence="1">Uncharacterized protein</fullName>
    </submittedName>
</protein>
<sequence length="37" mass="4265">MPLKKTVTALEQETRSFKLFLGKVAGQRLLQLSRDFN</sequence>
<dbReference type="Proteomes" id="UP000002439">
    <property type="component" value="Chromosome"/>
</dbReference>
<name>Q8ZZY6_PYRAE</name>
<dbReference type="STRING" id="178306.PAE0015"/>
<gene>
    <name evidence="1" type="ordered locus">PAE0015</name>
</gene>
<organism evidence="1 2">
    <name type="scientific">Pyrobaculum aerophilum (strain ATCC 51768 / DSM 7523 / JCM 9630 / CIP 104966 / NBRC 100827 / IM2)</name>
    <dbReference type="NCBI Taxonomy" id="178306"/>
    <lineage>
        <taxon>Archaea</taxon>
        <taxon>Thermoproteota</taxon>
        <taxon>Thermoprotei</taxon>
        <taxon>Thermoproteales</taxon>
        <taxon>Thermoproteaceae</taxon>
        <taxon>Pyrobaculum</taxon>
    </lineage>
</organism>
<accession>Q8ZZY6</accession>
<reference evidence="1 2" key="1">
    <citation type="journal article" date="2002" name="Proc. Natl. Acad. Sci. U.S.A.">
        <title>Genome sequence of the hyperthermophilic crenarchaeon Pyrobaculum aerophilum.</title>
        <authorList>
            <person name="Fitz-Gibbon S.T."/>
            <person name="Ladner H."/>
            <person name="Kim U.J."/>
            <person name="Stetter K.O."/>
            <person name="Simon M.I."/>
            <person name="Miller J.H."/>
        </authorList>
    </citation>
    <scope>NUCLEOTIDE SEQUENCE [LARGE SCALE GENOMIC DNA]</scope>
    <source>
        <strain evidence="2">ATCC 51768 / DSM 7523 / JCM 9630 / CIP 104966 / NBRC 100827 / IM2</strain>
    </source>
</reference>
<dbReference type="EnsemblBacteria" id="AAL62503">
    <property type="protein sequence ID" value="AAL62503"/>
    <property type="gene ID" value="PAE0015"/>
</dbReference>
<evidence type="ECO:0000313" key="2">
    <source>
        <dbReference type="Proteomes" id="UP000002439"/>
    </source>
</evidence>
<dbReference type="HOGENOM" id="CLU_3338604_0_0_2"/>
<evidence type="ECO:0000313" key="1">
    <source>
        <dbReference type="EMBL" id="AAL62503.1"/>
    </source>
</evidence>
<dbReference type="EMBL" id="AE009441">
    <property type="protein sequence ID" value="AAL62503.1"/>
    <property type="molecule type" value="Genomic_DNA"/>
</dbReference>
<dbReference type="InParanoid" id="Q8ZZY6"/>
<dbReference type="PATRIC" id="fig|178306.9.peg.12"/>